<dbReference type="CDD" id="cd14844">
    <property type="entry name" value="Zn-DD-carboxypeptidase_like"/>
    <property type="match status" value="1"/>
</dbReference>
<evidence type="ECO:0000256" key="1">
    <source>
        <dbReference type="ARBA" id="ARBA00001947"/>
    </source>
</evidence>
<evidence type="ECO:0000256" key="2">
    <source>
        <dbReference type="ARBA" id="ARBA00004776"/>
    </source>
</evidence>
<dbReference type="GO" id="GO:0046872">
    <property type="term" value="F:metal ion binding"/>
    <property type="evidence" value="ECO:0007669"/>
    <property type="project" value="UniProtKB-KW"/>
</dbReference>
<dbReference type="InterPro" id="IPR006311">
    <property type="entry name" value="TAT_signal"/>
</dbReference>
<dbReference type="Gene3D" id="3.30.1380.10">
    <property type="match status" value="1"/>
</dbReference>
<evidence type="ECO:0000256" key="9">
    <source>
        <dbReference type="ARBA" id="ARBA00023316"/>
    </source>
</evidence>
<keyword evidence="3" id="KW-0645">Protease</keyword>
<dbReference type="GO" id="GO:0071555">
    <property type="term" value="P:cell wall organization"/>
    <property type="evidence" value="ECO:0007669"/>
    <property type="project" value="UniProtKB-KW"/>
</dbReference>
<dbReference type="Proteomes" id="UP000185999">
    <property type="component" value="Unassembled WGS sequence"/>
</dbReference>
<evidence type="ECO:0000313" key="12">
    <source>
        <dbReference type="EMBL" id="SIS57549.1"/>
    </source>
</evidence>
<dbReference type="PANTHER" id="PTHR37425:SF1">
    <property type="entry name" value="OUTER MEMBRANE PROTEIN"/>
    <property type="match status" value="1"/>
</dbReference>
<comment type="pathway">
    <text evidence="2">Cell wall biogenesis; cell wall polysaccharide biosynthesis.</text>
</comment>
<dbReference type="AlphaFoldDB" id="A0A1N7K7J3"/>
<evidence type="ECO:0000256" key="7">
    <source>
        <dbReference type="ARBA" id="ARBA00022833"/>
    </source>
</evidence>
<keyword evidence="6" id="KW-0378">Hydrolase</keyword>
<dbReference type="STRING" id="619304.SAMN05421760_102239"/>
<dbReference type="GO" id="GO:0006508">
    <property type="term" value="P:proteolysis"/>
    <property type="evidence" value="ECO:0007669"/>
    <property type="project" value="UniProtKB-KW"/>
</dbReference>
<protein>
    <recommendedName>
        <fullName evidence="11">Murein endopeptidase K</fullName>
    </recommendedName>
</protein>
<keyword evidence="8" id="KW-0482">Metalloprotease</keyword>
<evidence type="ECO:0000256" key="4">
    <source>
        <dbReference type="ARBA" id="ARBA00022723"/>
    </source>
</evidence>
<sequence length="200" mass="22238">MQTLSFIKGLMKSKMPNKHQQSRRSFLRHMGSLTAGLAVSSTALGNIKPAAFDKTLMFKNLHTGEALSTTFYAAGDYITESLDNINYLLRDHRNNQVSAIDPDLLTLLYNLKKALRTTNPFHVISGYRSPETNAMLSQRSNKVAKKSLHMQGKAIDIRLPGIDIKHLQRAALALQGGGVGLYTRSDFVHLDVGRVRQWGS</sequence>
<evidence type="ECO:0000256" key="8">
    <source>
        <dbReference type="ARBA" id="ARBA00023049"/>
    </source>
</evidence>
<keyword evidence="9" id="KW-0961">Cell wall biogenesis/degradation</keyword>
<dbReference type="PROSITE" id="PS51318">
    <property type="entry name" value="TAT"/>
    <property type="match status" value="1"/>
</dbReference>
<dbReference type="SUPFAM" id="SSF55166">
    <property type="entry name" value="Hedgehog/DD-peptidase"/>
    <property type="match status" value="1"/>
</dbReference>
<dbReference type="InterPro" id="IPR009045">
    <property type="entry name" value="Zn_M74/Hedgehog-like"/>
</dbReference>
<dbReference type="InterPro" id="IPR010275">
    <property type="entry name" value="MepK"/>
</dbReference>
<evidence type="ECO:0000256" key="3">
    <source>
        <dbReference type="ARBA" id="ARBA00022670"/>
    </source>
</evidence>
<evidence type="ECO:0000256" key="11">
    <source>
        <dbReference type="ARBA" id="ARBA00093666"/>
    </source>
</evidence>
<evidence type="ECO:0000256" key="5">
    <source>
        <dbReference type="ARBA" id="ARBA00022729"/>
    </source>
</evidence>
<name>A0A1N7K7J3_9GAMM</name>
<dbReference type="GO" id="GO:0008237">
    <property type="term" value="F:metallopeptidase activity"/>
    <property type="evidence" value="ECO:0007669"/>
    <property type="project" value="UniProtKB-KW"/>
</dbReference>
<keyword evidence="7" id="KW-0862">Zinc</keyword>
<keyword evidence="5" id="KW-0732">Signal</keyword>
<evidence type="ECO:0000256" key="10">
    <source>
        <dbReference type="ARBA" id="ARBA00093448"/>
    </source>
</evidence>
<reference evidence="13" key="1">
    <citation type="submission" date="2017-01" db="EMBL/GenBank/DDBJ databases">
        <authorList>
            <person name="Varghese N."/>
            <person name="Submissions S."/>
        </authorList>
    </citation>
    <scope>NUCLEOTIDE SEQUENCE [LARGE SCALE GENOMIC DNA]</scope>
    <source>
        <strain evidence="13">DSM 22306</strain>
    </source>
</reference>
<dbReference type="Pfam" id="PF05951">
    <property type="entry name" value="Peptidase_M15_2"/>
    <property type="match status" value="1"/>
</dbReference>
<gene>
    <name evidence="12" type="ORF">SAMN05421760_102239</name>
</gene>
<dbReference type="PANTHER" id="PTHR37425">
    <property type="match status" value="1"/>
</dbReference>
<dbReference type="EMBL" id="FTOE01000002">
    <property type="protein sequence ID" value="SIS57549.1"/>
    <property type="molecule type" value="Genomic_DNA"/>
</dbReference>
<keyword evidence="13" id="KW-1185">Reference proteome</keyword>
<keyword evidence="4" id="KW-0479">Metal-binding</keyword>
<comment type="cofactor">
    <cofactor evidence="1">
        <name>Zn(2+)</name>
        <dbReference type="ChEBI" id="CHEBI:29105"/>
    </cofactor>
</comment>
<accession>A0A1N7K7J3</accession>
<organism evidence="12 13">
    <name type="scientific">Neptunomonas antarctica</name>
    <dbReference type="NCBI Taxonomy" id="619304"/>
    <lineage>
        <taxon>Bacteria</taxon>
        <taxon>Pseudomonadati</taxon>
        <taxon>Pseudomonadota</taxon>
        <taxon>Gammaproteobacteria</taxon>
        <taxon>Oceanospirillales</taxon>
        <taxon>Oceanospirillaceae</taxon>
        <taxon>Neptunomonas</taxon>
    </lineage>
</organism>
<proteinExistence type="inferred from homology"/>
<evidence type="ECO:0000256" key="6">
    <source>
        <dbReference type="ARBA" id="ARBA00022801"/>
    </source>
</evidence>
<evidence type="ECO:0000313" key="13">
    <source>
        <dbReference type="Proteomes" id="UP000185999"/>
    </source>
</evidence>
<comment type="similarity">
    <text evidence="10">Belongs to the peptidase M15 family.</text>
</comment>